<accession>A0AA36GV05</accession>
<dbReference type="Gene3D" id="3.40.850.10">
    <property type="entry name" value="Kinesin motor domain"/>
    <property type="match status" value="1"/>
</dbReference>
<feature type="compositionally biased region" description="Low complexity" evidence="9">
    <location>
        <begin position="964"/>
        <end position="973"/>
    </location>
</feature>
<dbReference type="GO" id="GO:0007018">
    <property type="term" value="P:microtubule-based movement"/>
    <property type="evidence" value="ECO:0007669"/>
    <property type="project" value="InterPro"/>
</dbReference>
<feature type="region of interest" description="Disordered" evidence="9">
    <location>
        <begin position="942"/>
        <end position="981"/>
    </location>
</feature>
<feature type="compositionally biased region" description="Polar residues" evidence="9">
    <location>
        <begin position="1053"/>
        <end position="1064"/>
    </location>
</feature>
<feature type="binding site" evidence="7">
    <location>
        <begin position="84"/>
        <end position="91"/>
    </location>
    <ligand>
        <name>ATP</name>
        <dbReference type="ChEBI" id="CHEBI:30616"/>
    </ligand>
</feature>
<dbReference type="InterPro" id="IPR001752">
    <property type="entry name" value="Kinesin_motor_dom"/>
</dbReference>
<proteinExistence type="inferred from homology"/>
<keyword evidence="2" id="KW-0963">Cytoplasm</keyword>
<evidence type="ECO:0000256" key="4">
    <source>
        <dbReference type="ARBA" id="ARBA00022840"/>
    </source>
</evidence>
<dbReference type="InterPro" id="IPR027417">
    <property type="entry name" value="P-loop_NTPase"/>
</dbReference>
<evidence type="ECO:0000313" key="11">
    <source>
        <dbReference type="EMBL" id="CAJ0598832.1"/>
    </source>
</evidence>
<comment type="caution">
    <text evidence="11">The sequence shown here is derived from an EMBL/GenBank/DDBJ whole genome shotgun (WGS) entry which is preliminary data.</text>
</comment>
<feature type="coiled-coil region" evidence="8">
    <location>
        <begin position="492"/>
        <end position="629"/>
    </location>
</feature>
<dbReference type="GO" id="GO:0051231">
    <property type="term" value="P:spindle elongation"/>
    <property type="evidence" value="ECO:0007669"/>
    <property type="project" value="TreeGrafter"/>
</dbReference>
<dbReference type="EMBL" id="CATQJL010000223">
    <property type="protein sequence ID" value="CAJ0598832.1"/>
    <property type="molecule type" value="Genomic_DNA"/>
</dbReference>
<evidence type="ECO:0000256" key="7">
    <source>
        <dbReference type="PROSITE-ProRule" id="PRU00283"/>
    </source>
</evidence>
<feature type="region of interest" description="Disordered" evidence="9">
    <location>
        <begin position="742"/>
        <end position="775"/>
    </location>
</feature>
<dbReference type="PRINTS" id="PR00380">
    <property type="entry name" value="KINESINHEAVY"/>
</dbReference>
<feature type="compositionally biased region" description="Basic residues" evidence="9">
    <location>
        <begin position="1065"/>
        <end position="1074"/>
    </location>
</feature>
<dbReference type="Pfam" id="PF00225">
    <property type="entry name" value="Kinesin"/>
    <property type="match status" value="1"/>
</dbReference>
<dbReference type="Proteomes" id="UP001176961">
    <property type="component" value="Unassembled WGS sequence"/>
</dbReference>
<evidence type="ECO:0000256" key="6">
    <source>
        <dbReference type="ARBA" id="ARBA00023212"/>
    </source>
</evidence>
<organism evidence="11 12">
    <name type="scientific">Cylicocyclus nassatus</name>
    <name type="common">Nematode worm</name>
    <dbReference type="NCBI Taxonomy" id="53992"/>
    <lineage>
        <taxon>Eukaryota</taxon>
        <taxon>Metazoa</taxon>
        <taxon>Ecdysozoa</taxon>
        <taxon>Nematoda</taxon>
        <taxon>Chromadorea</taxon>
        <taxon>Rhabditida</taxon>
        <taxon>Rhabditina</taxon>
        <taxon>Rhabditomorpha</taxon>
        <taxon>Strongyloidea</taxon>
        <taxon>Strongylidae</taxon>
        <taxon>Cylicocyclus</taxon>
    </lineage>
</organism>
<dbReference type="AlphaFoldDB" id="A0AA36GV05"/>
<dbReference type="GO" id="GO:0008017">
    <property type="term" value="F:microtubule binding"/>
    <property type="evidence" value="ECO:0007669"/>
    <property type="project" value="InterPro"/>
</dbReference>
<evidence type="ECO:0000256" key="1">
    <source>
        <dbReference type="ARBA" id="ARBA00004245"/>
    </source>
</evidence>
<keyword evidence="5 8" id="KW-0175">Coiled coil</keyword>
<keyword evidence="6" id="KW-0206">Cytoskeleton</keyword>
<name>A0AA36GV05_CYLNA</name>
<feature type="region of interest" description="Disordered" evidence="9">
    <location>
        <begin position="1096"/>
        <end position="1118"/>
    </location>
</feature>
<comment type="subcellular location">
    <subcellularLocation>
        <location evidence="1">Cytoplasm</location>
        <location evidence="1">Cytoskeleton</location>
    </subcellularLocation>
</comment>
<dbReference type="PANTHER" id="PTHR47969:SF15">
    <property type="entry name" value="CHROMOSOME-ASSOCIATED KINESIN KIF4A-RELATED"/>
    <property type="match status" value="1"/>
</dbReference>
<keyword evidence="7" id="KW-0505">Motor protein</keyword>
<dbReference type="InterPro" id="IPR027640">
    <property type="entry name" value="Kinesin-like_fam"/>
</dbReference>
<evidence type="ECO:0000313" key="12">
    <source>
        <dbReference type="Proteomes" id="UP001176961"/>
    </source>
</evidence>
<dbReference type="SMART" id="SM00129">
    <property type="entry name" value="KISc"/>
    <property type="match status" value="1"/>
</dbReference>
<dbReference type="PROSITE" id="PS00411">
    <property type="entry name" value="KINESIN_MOTOR_1"/>
    <property type="match status" value="1"/>
</dbReference>
<feature type="coiled-coil region" evidence="8">
    <location>
        <begin position="849"/>
        <end position="901"/>
    </location>
</feature>
<evidence type="ECO:0000256" key="2">
    <source>
        <dbReference type="ARBA" id="ARBA00022490"/>
    </source>
</evidence>
<dbReference type="GO" id="GO:0005875">
    <property type="term" value="C:microtubule associated complex"/>
    <property type="evidence" value="ECO:0007669"/>
    <property type="project" value="TreeGrafter"/>
</dbReference>
<dbReference type="GO" id="GO:0005524">
    <property type="term" value="F:ATP binding"/>
    <property type="evidence" value="ECO:0007669"/>
    <property type="project" value="UniProtKB-UniRule"/>
</dbReference>
<dbReference type="PROSITE" id="PS50067">
    <property type="entry name" value="KINESIN_MOTOR_2"/>
    <property type="match status" value="1"/>
</dbReference>
<feature type="coiled-coil region" evidence="8">
    <location>
        <begin position="338"/>
        <end position="400"/>
    </location>
</feature>
<dbReference type="InterPro" id="IPR019821">
    <property type="entry name" value="Kinesin_motor_CS"/>
</dbReference>
<dbReference type="GO" id="GO:0003777">
    <property type="term" value="F:microtubule motor activity"/>
    <property type="evidence" value="ECO:0007669"/>
    <property type="project" value="InterPro"/>
</dbReference>
<feature type="domain" description="Kinesin motor" evidence="10">
    <location>
        <begin position="6"/>
        <end position="330"/>
    </location>
</feature>
<evidence type="ECO:0000256" key="3">
    <source>
        <dbReference type="ARBA" id="ARBA00022741"/>
    </source>
</evidence>
<dbReference type="GO" id="GO:0007052">
    <property type="term" value="P:mitotic spindle organization"/>
    <property type="evidence" value="ECO:0007669"/>
    <property type="project" value="TreeGrafter"/>
</dbReference>
<comment type="similarity">
    <text evidence="7">Belongs to the TRAFAC class myosin-kinesin ATPase superfamily. Kinesin family.</text>
</comment>
<gene>
    <name evidence="11" type="ORF">CYNAS_LOCUS10815</name>
</gene>
<dbReference type="SUPFAM" id="SSF52540">
    <property type="entry name" value="P-loop containing nucleoside triphosphate hydrolases"/>
    <property type="match status" value="1"/>
</dbReference>
<dbReference type="Pfam" id="PF25764">
    <property type="entry name" value="KIF21A_4th"/>
    <property type="match status" value="1"/>
</dbReference>
<feature type="compositionally biased region" description="Basic and acidic residues" evidence="9">
    <location>
        <begin position="749"/>
        <end position="768"/>
    </location>
</feature>
<sequence length="1139" mass="130068">MSGDIPVKVFIRSRPFSEREKLENARECLQFFVESNQLSCNGKMFAFDGVLDPSTPQDTVYDVTASSLLEQFLKGFNCTVLAYGQTGSGKTYTMGTEETTNSMTSDTRGIIPRLVDALFRQICECDSNIKFQVFVSMLEIYDEKVHDLLCPSKEPLQVREQNGMVFVQGLSKSRVGNLVETMAQLEKGGVLRSKGGTAMNAQSSRSHAIFTITLEKSDISDEQSCFTAKLHLVDLAGSERLKKTQAEGTRMMEGIRINEGLLALGNVISALSEPGGNRHIPYRDSKITRLLQDSLGGNSYTLMIACVSPADSNAEETLSTLRYADRAKKIKNKPIVNVDPVQQRMQELKEKVASLERELAEVRMGIAPCSGDGSLSSIEVAELRSALAEKERQLNEAHGKTAEAICQKVSLLNQLQHVESQKERFKTVVNQTIEMIRNSGEVEQHDLVQQISEILTEQVLDEEEKDPSIAKIHHADTDEEGAMDETFSIKFVDQQASLNKELEEVMRQITDKEDILRKAVENQKNVDELLKRHEQEMGELQKRIDALLAEKLKLEADLKKFSVNNRLAEERRKKLQEMEKQLALFRKQMNDMKRLEKQRQQSEEMQKRMQAEIAELKKAKVRMVKQQKEEAEKYRQWKIKHDRELHQLKQKERKRDIEAAREKRVHDQQMMVYKQKLEDASRVNKRLQAQMEKAAAFSREKPESEKALKNAKHFIEAELALIGSSYEAELMCQSLKDQRRQLGKKRARLQREKDAYKTEPLPKRRSTEQGEAYPPEVEEALRKIDEELKNIDQQQLLCSHELDKLQHGCTAIDIESRGETRWKDLYTVVAARLYLKVLFDQAAHERRTVIDNEKEIKHLQKRMKEFEAAMRDMKKKHDDQLNEVKEKNRSLAAEYDKQKTEAEMHFLNLMARMNACEMVDHETVEEFKRLCENFEHASRIRNQVAKKESTSSSSSAKPKRLSRSRSSSCISPSVVITTEQEKRTRANRARIHRFGNVKNPIDVIDTEDSEEEESVADTSYHPNFEHHAHHGEKRKTRLSVVTDLSPIPDLTIQHDSTGESTMSPRSRRQSRLLHHPPAPIFPEEKENICNETFLVDSGTSSTTGHPDAGDCAPDDPNPLRNATLVSGLVPDLDPDLGPL</sequence>
<evidence type="ECO:0000259" key="10">
    <source>
        <dbReference type="PROSITE" id="PS50067"/>
    </source>
</evidence>
<feature type="region of interest" description="Disordered" evidence="9">
    <location>
        <begin position="1048"/>
        <end position="1082"/>
    </location>
</feature>
<keyword evidence="4 7" id="KW-0067">ATP-binding</keyword>
<dbReference type="PANTHER" id="PTHR47969">
    <property type="entry name" value="CHROMOSOME-ASSOCIATED KINESIN KIF4A-RELATED"/>
    <property type="match status" value="1"/>
</dbReference>
<evidence type="ECO:0000256" key="5">
    <source>
        <dbReference type="ARBA" id="ARBA00023054"/>
    </source>
</evidence>
<keyword evidence="12" id="KW-1185">Reference proteome</keyword>
<keyword evidence="3 7" id="KW-0547">Nucleotide-binding</keyword>
<evidence type="ECO:0000256" key="8">
    <source>
        <dbReference type="SAM" id="Coils"/>
    </source>
</evidence>
<reference evidence="11" key="1">
    <citation type="submission" date="2023-07" db="EMBL/GenBank/DDBJ databases">
        <authorList>
            <consortium name="CYATHOMIX"/>
        </authorList>
    </citation>
    <scope>NUCLEOTIDE SEQUENCE</scope>
    <source>
        <strain evidence="11">N/A</strain>
    </source>
</reference>
<dbReference type="InterPro" id="IPR036961">
    <property type="entry name" value="Kinesin_motor_dom_sf"/>
</dbReference>
<evidence type="ECO:0000256" key="9">
    <source>
        <dbReference type="SAM" id="MobiDB-lite"/>
    </source>
</evidence>
<protein>
    <recommendedName>
        <fullName evidence="10">Kinesin motor domain-containing protein</fullName>
    </recommendedName>
</protein>